<dbReference type="Gene3D" id="3.30.2010.10">
    <property type="entry name" value="Metalloproteases ('zincins'), catalytic domain"/>
    <property type="match status" value="1"/>
</dbReference>
<dbReference type="InterPro" id="IPR001915">
    <property type="entry name" value="Peptidase_M48"/>
</dbReference>
<feature type="signal peptide" evidence="7">
    <location>
        <begin position="1"/>
        <end position="28"/>
    </location>
</feature>
<evidence type="ECO:0000256" key="7">
    <source>
        <dbReference type="SAM" id="SignalP"/>
    </source>
</evidence>
<keyword evidence="2" id="KW-0645">Protease</keyword>
<name>A0A2C9D5C1_9HYPH</name>
<dbReference type="GO" id="GO:0051603">
    <property type="term" value="P:proteolysis involved in protein catabolic process"/>
    <property type="evidence" value="ECO:0007669"/>
    <property type="project" value="TreeGrafter"/>
</dbReference>
<keyword evidence="7" id="KW-0732">Signal</keyword>
<dbReference type="EMBL" id="LT960614">
    <property type="protein sequence ID" value="SON55423.1"/>
    <property type="molecule type" value="Genomic_DNA"/>
</dbReference>
<organism evidence="9 10">
    <name type="scientific">Hartmannibacter diazotrophicus</name>
    <dbReference type="NCBI Taxonomy" id="1482074"/>
    <lineage>
        <taxon>Bacteria</taxon>
        <taxon>Pseudomonadati</taxon>
        <taxon>Pseudomonadota</taxon>
        <taxon>Alphaproteobacteria</taxon>
        <taxon>Hyphomicrobiales</taxon>
        <taxon>Pleomorphomonadaceae</taxon>
        <taxon>Hartmannibacter</taxon>
    </lineage>
</organism>
<comment type="cofactor">
    <cofactor evidence="1">
        <name>Zn(2+)</name>
        <dbReference type="ChEBI" id="CHEBI:29105"/>
    </cofactor>
</comment>
<proteinExistence type="predicted"/>
<feature type="chain" id="PRO_5012180573" evidence="7">
    <location>
        <begin position="29"/>
        <end position="454"/>
    </location>
</feature>
<dbReference type="AlphaFoldDB" id="A0A2C9D5C1"/>
<dbReference type="Pfam" id="PF13432">
    <property type="entry name" value="TPR_16"/>
    <property type="match status" value="1"/>
</dbReference>
<evidence type="ECO:0000256" key="3">
    <source>
        <dbReference type="ARBA" id="ARBA00022723"/>
    </source>
</evidence>
<evidence type="ECO:0000259" key="8">
    <source>
        <dbReference type="Pfam" id="PF01435"/>
    </source>
</evidence>
<dbReference type="RefSeq" id="WP_197708120.1">
    <property type="nucleotide sequence ID" value="NZ_LT960614.1"/>
</dbReference>
<dbReference type="Pfam" id="PF01435">
    <property type="entry name" value="Peptidase_M48"/>
    <property type="match status" value="1"/>
</dbReference>
<keyword evidence="4" id="KW-0378">Hydrolase</keyword>
<dbReference type="InterPro" id="IPR051156">
    <property type="entry name" value="Mito/Outer_Membr_Metalloprot"/>
</dbReference>
<reference evidence="10" key="1">
    <citation type="submission" date="2017-09" db="EMBL/GenBank/DDBJ databases">
        <title>Genome sequence of Nannocystis excedens DSM 71.</title>
        <authorList>
            <person name="Blom J."/>
        </authorList>
    </citation>
    <scope>NUCLEOTIDE SEQUENCE [LARGE SCALE GENOMIC DNA]</scope>
    <source>
        <strain evidence="10">type strain: E19</strain>
    </source>
</reference>
<protein>
    <submittedName>
        <fullName evidence="9">TPR repeat-containing protein YfgC</fullName>
    </submittedName>
</protein>
<sequence length="454" mass="48426">MAITLVKRLVVVSMSLALVVSQVLPATAVEKSSRSIPLVRDAEAEALIADYARPLLKVAGLGSSNVDIRIVNDERFNAFVADNRHIFVTSGAIMDTRTPNELIGILAHEIGHLAGGHLAQLREELKNARIMAIIGALGGVAAGVAGGSGQGAVAGALAGQQFAQRSVLAYQRGQEQSADSAAFTYLSKTHQSGSGMISVFERLSSQDLFASRYGDPYMRSHPMASDRLSHAESVARKSKYFNAKDDPAFVARHELVRAKFIAFVDSPQKVAKVYPKSDDSLPAAYAQAILAYRIGSPTDALAKVDGLIKRQPKNPWFHELKGQILIETGKPGASIGPYQTAVSLAPSSGYLKVMLGHAQVASGNDKYLNDAIANLRKGLADDPDAAIGYRQLGIAYARSGNIPLADLATAEGYLAAGDITSARQYAARAREALKRGTPAWLRAEDIVNQSPRRP</sequence>
<evidence type="ECO:0000256" key="4">
    <source>
        <dbReference type="ARBA" id="ARBA00022801"/>
    </source>
</evidence>
<evidence type="ECO:0000313" key="9">
    <source>
        <dbReference type="EMBL" id="SON55423.1"/>
    </source>
</evidence>
<evidence type="ECO:0000256" key="5">
    <source>
        <dbReference type="ARBA" id="ARBA00022833"/>
    </source>
</evidence>
<evidence type="ECO:0000313" key="10">
    <source>
        <dbReference type="Proteomes" id="UP000223606"/>
    </source>
</evidence>
<dbReference type="KEGG" id="hdi:HDIA_1882"/>
<keyword evidence="5" id="KW-0862">Zinc</keyword>
<keyword evidence="10" id="KW-1185">Reference proteome</keyword>
<evidence type="ECO:0000256" key="6">
    <source>
        <dbReference type="ARBA" id="ARBA00023049"/>
    </source>
</evidence>
<dbReference type="GO" id="GO:0046872">
    <property type="term" value="F:metal ion binding"/>
    <property type="evidence" value="ECO:0007669"/>
    <property type="project" value="UniProtKB-KW"/>
</dbReference>
<dbReference type="PANTHER" id="PTHR22726">
    <property type="entry name" value="METALLOENDOPEPTIDASE OMA1"/>
    <property type="match status" value="1"/>
</dbReference>
<dbReference type="Gene3D" id="1.25.40.10">
    <property type="entry name" value="Tetratricopeptide repeat domain"/>
    <property type="match status" value="1"/>
</dbReference>
<dbReference type="Proteomes" id="UP000223606">
    <property type="component" value="Chromosome 1"/>
</dbReference>
<accession>A0A2C9D5C1</accession>
<dbReference type="SUPFAM" id="SSF48452">
    <property type="entry name" value="TPR-like"/>
    <property type="match status" value="1"/>
</dbReference>
<dbReference type="InterPro" id="IPR011990">
    <property type="entry name" value="TPR-like_helical_dom_sf"/>
</dbReference>
<dbReference type="PANTHER" id="PTHR22726:SF1">
    <property type="entry name" value="METALLOENDOPEPTIDASE OMA1, MITOCHONDRIAL"/>
    <property type="match status" value="1"/>
</dbReference>
<evidence type="ECO:0000256" key="1">
    <source>
        <dbReference type="ARBA" id="ARBA00001947"/>
    </source>
</evidence>
<evidence type="ECO:0000256" key="2">
    <source>
        <dbReference type="ARBA" id="ARBA00022670"/>
    </source>
</evidence>
<feature type="domain" description="Peptidase M48" evidence="8">
    <location>
        <begin position="53"/>
        <end position="233"/>
    </location>
</feature>
<keyword evidence="3" id="KW-0479">Metal-binding</keyword>
<dbReference type="GO" id="GO:0016020">
    <property type="term" value="C:membrane"/>
    <property type="evidence" value="ECO:0007669"/>
    <property type="project" value="TreeGrafter"/>
</dbReference>
<dbReference type="GO" id="GO:0004222">
    <property type="term" value="F:metalloendopeptidase activity"/>
    <property type="evidence" value="ECO:0007669"/>
    <property type="project" value="InterPro"/>
</dbReference>
<keyword evidence="6" id="KW-0482">Metalloprotease</keyword>
<gene>
    <name evidence="9" type="primary">yfgC_1</name>
    <name evidence="9" type="ORF">HDIA_1882</name>
</gene>
<dbReference type="CDD" id="cd07324">
    <property type="entry name" value="M48C_Oma1-like"/>
    <property type="match status" value="1"/>
</dbReference>